<keyword evidence="3 6" id="KW-0326">Glycosidase</keyword>
<dbReference type="InterPro" id="IPR023296">
    <property type="entry name" value="Glyco_hydro_beta-prop_sf"/>
</dbReference>
<dbReference type="PANTHER" id="PTHR42812">
    <property type="entry name" value="BETA-XYLOSIDASE"/>
    <property type="match status" value="1"/>
</dbReference>
<comment type="similarity">
    <text evidence="1 6">Belongs to the glycosyl hydrolase 43 family.</text>
</comment>
<feature type="domain" description="Beta-xylosidase C-terminal Concanavalin A-like" evidence="7">
    <location>
        <begin position="344"/>
        <end position="544"/>
    </location>
</feature>
<dbReference type="Proteomes" id="UP000050973">
    <property type="component" value="Unassembled WGS sequence"/>
</dbReference>
<dbReference type="GO" id="GO:0004553">
    <property type="term" value="F:hydrolase activity, hydrolyzing O-glycosyl compounds"/>
    <property type="evidence" value="ECO:0007669"/>
    <property type="project" value="InterPro"/>
</dbReference>
<evidence type="ECO:0000256" key="4">
    <source>
        <dbReference type="PIRSR" id="PIRSR606710-1"/>
    </source>
</evidence>
<dbReference type="GO" id="GO:0005975">
    <property type="term" value="P:carbohydrate metabolic process"/>
    <property type="evidence" value="ECO:0007669"/>
    <property type="project" value="InterPro"/>
</dbReference>
<evidence type="ECO:0000256" key="3">
    <source>
        <dbReference type="ARBA" id="ARBA00023295"/>
    </source>
</evidence>
<dbReference type="RefSeq" id="WP_056984565.1">
    <property type="nucleotide sequence ID" value="NZ_AZGE01000015.1"/>
</dbReference>
<dbReference type="InterPro" id="IPR013320">
    <property type="entry name" value="ConA-like_dom_sf"/>
</dbReference>
<dbReference type="Pfam" id="PF04616">
    <property type="entry name" value="Glyco_hydro_43"/>
    <property type="match status" value="1"/>
</dbReference>
<feature type="active site" description="Proton donor" evidence="4">
    <location>
        <position position="188"/>
    </location>
</feature>
<name>A0A0R1WJM6_9LACO</name>
<dbReference type="SUPFAM" id="SSF49899">
    <property type="entry name" value="Concanavalin A-like lectins/glucanases"/>
    <property type="match status" value="1"/>
</dbReference>
<proteinExistence type="inferred from homology"/>
<dbReference type="Pfam" id="PF17851">
    <property type="entry name" value="GH43_C2"/>
    <property type="match status" value="1"/>
</dbReference>
<evidence type="ECO:0000256" key="5">
    <source>
        <dbReference type="PIRSR" id="PIRSR606710-2"/>
    </source>
</evidence>
<evidence type="ECO:0000256" key="2">
    <source>
        <dbReference type="ARBA" id="ARBA00022801"/>
    </source>
</evidence>
<evidence type="ECO:0000256" key="6">
    <source>
        <dbReference type="RuleBase" id="RU361187"/>
    </source>
</evidence>
<dbReference type="Gene3D" id="2.115.10.20">
    <property type="entry name" value="Glycosyl hydrolase domain, family 43"/>
    <property type="match status" value="1"/>
</dbReference>
<feature type="site" description="Important for catalytic activity, responsible for pKa modulation of the active site Glu and correct orientation of both the proton donor and substrate" evidence="5">
    <location>
        <position position="129"/>
    </location>
</feature>
<gene>
    <name evidence="8" type="ORF">FC49_GL000515</name>
</gene>
<evidence type="ECO:0000256" key="1">
    <source>
        <dbReference type="ARBA" id="ARBA00009865"/>
    </source>
</evidence>
<reference evidence="8 9" key="1">
    <citation type="journal article" date="2015" name="Genome Announc.">
        <title>Expanding the biotechnology potential of lactobacilli through comparative genomics of 213 strains and associated genera.</title>
        <authorList>
            <person name="Sun Z."/>
            <person name="Harris H.M."/>
            <person name="McCann A."/>
            <person name="Guo C."/>
            <person name="Argimon S."/>
            <person name="Zhang W."/>
            <person name="Yang X."/>
            <person name="Jeffery I.B."/>
            <person name="Cooney J.C."/>
            <person name="Kagawa T.F."/>
            <person name="Liu W."/>
            <person name="Song Y."/>
            <person name="Salvetti E."/>
            <person name="Wrobel A."/>
            <person name="Rasinkangas P."/>
            <person name="Parkhill J."/>
            <person name="Rea M.C."/>
            <person name="O'Sullivan O."/>
            <person name="Ritari J."/>
            <person name="Douillard F.P."/>
            <person name="Paul Ross R."/>
            <person name="Yang R."/>
            <person name="Briner A.E."/>
            <person name="Felis G.E."/>
            <person name="de Vos W.M."/>
            <person name="Barrangou R."/>
            <person name="Klaenhammer T.R."/>
            <person name="Caufield P.W."/>
            <person name="Cui Y."/>
            <person name="Zhang H."/>
            <person name="O'Toole P.W."/>
        </authorList>
    </citation>
    <scope>NUCLEOTIDE SEQUENCE [LARGE SCALE GENOMIC DNA]</scope>
    <source>
        <strain evidence="8 9">DSM 4864</strain>
    </source>
</reference>
<organism evidence="8 9">
    <name type="scientific">Limosilactobacillus oris DSM 4864</name>
    <dbReference type="NCBI Taxonomy" id="1423779"/>
    <lineage>
        <taxon>Bacteria</taxon>
        <taxon>Bacillati</taxon>
        <taxon>Bacillota</taxon>
        <taxon>Bacilli</taxon>
        <taxon>Lactobacillales</taxon>
        <taxon>Lactobacillaceae</taxon>
        <taxon>Limosilactobacillus</taxon>
    </lineage>
</organism>
<comment type="caution">
    <text evidence="8">The sequence shown here is derived from an EMBL/GenBank/DDBJ whole genome shotgun (WGS) entry which is preliminary data.</text>
</comment>
<dbReference type="EMBL" id="AZGE01000015">
    <property type="protein sequence ID" value="KRM15174.1"/>
    <property type="molecule type" value="Genomic_DNA"/>
</dbReference>
<dbReference type="PANTHER" id="PTHR42812:SF12">
    <property type="entry name" value="BETA-XYLOSIDASE-RELATED"/>
    <property type="match status" value="1"/>
</dbReference>
<evidence type="ECO:0000313" key="9">
    <source>
        <dbReference type="Proteomes" id="UP000050973"/>
    </source>
</evidence>
<dbReference type="InterPro" id="IPR051795">
    <property type="entry name" value="Glycosyl_Hydrlase_43"/>
</dbReference>
<accession>A0A0R1WJM6</accession>
<evidence type="ECO:0000313" key="8">
    <source>
        <dbReference type="EMBL" id="KRM15174.1"/>
    </source>
</evidence>
<protein>
    <submittedName>
        <fullName evidence="8">Glycosyl hydrolase, family 43</fullName>
    </submittedName>
</protein>
<dbReference type="AlphaFoldDB" id="A0A0R1WJM6"/>
<feature type="active site" description="Proton acceptor" evidence="4">
    <location>
        <position position="15"/>
    </location>
</feature>
<sequence length="549" mass="61990">MSVIKNPIIPGMAPDPSILRVGEDYYIATSTFHWKPAIQIFHSRDLANWQLLTYALDDEEVDLQGTNTPAGIWAPHLSYDKQTGKYWLAFCHIQNMADREFNAESYIMSADQITGPWTKPAYLTSIGFDPSLFHDEDGKHYAAVLEWETREGYQAPGHIVIAEVDLPSGRVHEWHRVATGFTTRGCVEAPQIYRHDGYYYLLLASGGTGYAHGVEIGRSKEIFGPYEPGPTGEPIITSSPHHLFSLGDPDAGHFEMYNPHSKLQKSGHGSLVETPDGRWYMAHLTSRPLPGQKLNPLGRETALQEMRWTQEGWLELADGSNLAKETVTVPGTVKQDRQAFDVEDHFATDHYDHRFMTPYHGQSSDWVTVQNGHLLISGRNSLFSQVAPSIMGTRATSLHYNLQTKVTFHPDHYSETAGVGLYYDANNWFYVRLVQADNERETVLRVLQAKQGQRIDYYLDEVPVPDESVEVRLRYNEGQVVVAYRFTSQDEWQQLGGRYDLAYLSDEGVNGEPGEIGGFTGLFNFIGAVDAYQHQSVGKFAYYSVHNRD</sequence>
<evidence type="ECO:0000259" key="7">
    <source>
        <dbReference type="Pfam" id="PF17851"/>
    </source>
</evidence>
<keyword evidence="2 6" id="KW-0378">Hydrolase</keyword>
<dbReference type="PATRIC" id="fig|1423779.3.peg.525"/>
<dbReference type="SUPFAM" id="SSF75005">
    <property type="entry name" value="Arabinanase/levansucrase/invertase"/>
    <property type="match status" value="1"/>
</dbReference>
<dbReference type="InterPro" id="IPR006710">
    <property type="entry name" value="Glyco_hydro_43"/>
</dbReference>
<dbReference type="Gene3D" id="2.60.120.200">
    <property type="match status" value="1"/>
</dbReference>
<dbReference type="InterPro" id="IPR041542">
    <property type="entry name" value="GH43_C2"/>
</dbReference>